<name>S8CEK0_9LAMI</name>
<organism evidence="2 3">
    <name type="scientific">Genlisea aurea</name>
    <dbReference type="NCBI Taxonomy" id="192259"/>
    <lineage>
        <taxon>Eukaryota</taxon>
        <taxon>Viridiplantae</taxon>
        <taxon>Streptophyta</taxon>
        <taxon>Embryophyta</taxon>
        <taxon>Tracheophyta</taxon>
        <taxon>Spermatophyta</taxon>
        <taxon>Magnoliopsida</taxon>
        <taxon>eudicotyledons</taxon>
        <taxon>Gunneridae</taxon>
        <taxon>Pentapetalae</taxon>
        <taxon>asterids</taxon>
        <taxon>lamiids</taxon>
        <taxon>Lamiales</taxon>
        <taxon>Lentibulariaceae</taxon>
        <taxon>Genlisea</taxon>
    </lineage>
</organism>
<evidence type="ECO:0000313" key="3">
    <source>
        <dbReference type="Proteomes" id="UP000015453"/>
    </source>
</evidence>
<gene>
    <name evidence="2" type="ORF">M569_09448</name>
</gene>
<feature type="transmembrane region" description="Helical" evidence="1">
    <location>
        <begin position="111"/>
        <end position="129"/>
    </location>
</feature>
<feature type="transmembrane region" description="Helical" evidence="1">
    <location>
        <begin position="15"/>
        <end position="36"/>
    </location>
</feature>
<keyword evidence="1" id="KW-1133">Transmembrane helix</keyword>
<evidence type="ECO:0000313" key="2">
    <source>
        <dbReference type="EMBL" id="EPS65329.1"/>
    </source>
</evidence>
<comment type="caution">
    <text evidence="2">The sequence shown here is derived from an EMBL/GenBank/DDBJ whole genome shotgun (WGS) entry which is preliminary data.</text>
</comment>
<dbReference type="AlphaFoldDB" id="S8CEK0"/>
<proteinExistence type="predicted"/>
<accession>S8CEK0</accession>
<keyword evidence="1" id="KW-0472">Membrane</keyword>
<sequence length="150" mass="16232">MIPSVRSLYEWEGSFAVSTPVAIVLIVCAGIVLCVSCYGSRKSMFIIIIMPLMLLLRPIYSCYELCSVEQPTRVRSASMSTSAPMAQGTEIMNLTVTAISLAASVAVSPPVAIALLVCCCVGFCVWTIFRNPAEHVRTSAAPTERMDVFM</sequence>
<feature type="transmembrane region" description="Helical" evidence="1">
    <location>
        <begin position="43"/>
        <end position="60"/>
    </location>
</feature>
<keyword evidence="1" id="KW-0812">Transmembrane</keyword>
<evidence type="ECO:0000256" key="1">
    <source>
        <dbReference type="SAM" id="Phobius"/>
    </source>
</evidence>
<dbReference type="EMBL" id="AUSU01004302">
    <property type="protein sequence ID" value="EPS65329.1"/>
    <property type="molecule type" value="Genomic_DNA"/>
</dbReference>
<dbReference type="Proteomes" id="UP000015453">
    <property type="component" value="Unassembled WGS sequence"/>
</dbReference>
<reference evidence="2 3" key="1">
    <citation type="journal article" date="2013" name="BMC Genomics">
        <title>The miniature genome of a carnivorous plant Genlisea aurea contains a low number of genes and short non-coding sequences.</title>
        <authorList>
            <person name="Leushkin E.V."/>
            <person name="Sutormin R.A."/>
            <person name="Nabieva E.R."/>
            <person name="Penin A.A."/>
            <person name="Kondrashov A.S."/>
            <person name="Logacheva M.D."/>
        </authorList>
    </citation>
    <scope>NUCLEOTIDE SEQUENCE [LARGE SCALE GENOMIC DNA]</scope>
</reference>
<keyword evidence="3" id="KW-1185">Reference proteome</keyword>
<protein>
    <submittedName>
        <fullName evidence="2">Uncharacterized protein</fullName>
    </submittedName>
</protein>